<dbReference type="GO" id="GO:0008758">
    <property type="term" value="F:UDP-2,3-diacylglucosamine hydrolase activity"/>
    <property type="evidence" value="ECO:0007669"/>
    <property type="project" value="TreeGrafter"/>
</dbReference>
<feature type="transmembrane region" description="Helical" evidence="1">
    <location>
        <begin position="12"/>
        <end position="30"/>
    </location>
</feature>
<evidence type="ECO:0000313" key="4">
    <source>
        <dbReference type="Proteomes" id="UP000192360"/>
    </source>
</evidence>
<protein>
    <recommendedName>
        <fullName evidence="2">Calcineurin-like phosphoesterase domain-containing protein</fullName>
    </recommendedName>
</protein>
<dbReference type="PANTHER" id="PTHR31302">
    <property type="entry name" value="TRANSMEMBRANE PROTEIN WITH METALLOPHOSPHOESTERASE DOMAIN-RELATED"/>
    <property type="match status" value="1"/>
</dbReference>
<dbReference type="Pfam" id="PF00149">
    <property type="entry name" value="Metallophos"/>
    <property type="match status" value="1"/>
</dbReference>
<feature type="domain" description="Calcineurin-like phosphoesterase" evidence="2">
    <location>
        <begin position="51"/>
        <end position="217"/>
    </location>
</feature>
<proteinExistence type="predicted"/>
<dbReference type="InterPro" id="IPR051158">
    <property type="entry name" value="Metallophosphoesterase_sf"/>
</dbReference>
<dbReference type="GO" id="GO:0016020">
    <property type="term" value="C:membrane"/>
    <property type="evidence" value="ECO:0007669"/>
    <property type="project" value="GOC"/>
</dbReference>
<dbReference type="SUPFAM" id="SSF56300">
    <property type="entry name" value="Metallo-dependent phosphatases"/>
    <property type="match status" value="1"/>
</dbReference>
<reference evidence="3 4" key="1">
    <citation type="submission" date="2017-04" db="EMBL/GenBank/DDBJ databases">
        <authorList>
            <person name="Afonso C.L."/>
            <person name="Miller P.J."/>
            <person name="Scott M.A."/>
            <person name="Spackman E."/>
            <person name="Goraichik I."/>
            <person name="Dimitrov K.M."/>
            <person name="Suarez D.L."/>
            <person name="Swayne D.E."/>
        </authorList>
    </citation>
    <scope>NUCLEOTIDE SEQUENCE [LARGE SCALE GENOMIC DNA]</scope>
    <source>
        <strain evidence="3 4">DSM 21164</strain>
    </source>
</reference>
<dbReference type="Gene3D" id="3.60.21.10">
    <property type="match status" value="1"/>
</dbReference>
<dbReference type="Proteomes" id="UP000192360">
    <property type="component" value="Unassembled WGS sequence"/>
</dbReference>
<evidence type="ECO:0000259" key="2">
    <source>
        <dbReference type="Pfam" id="PF00149"/>
    </source>
</evidence>
<dbReference type="AlphaFoldDB" id="A0A1W2CM36"/>
<keyword evidence="4" id="KW-1185">Reference proteome</keyword>
<dbReference type="PANTHER" id="PTHR31302:SF32">
    <property type="entry name" value="PHOSPHOESTERASE"/>
    <property type="match status" value="1"/>
</dbReference>
<keyword evidence="1" id="KW-1133">Transmembrane helix</keyword>
<evidence type="ECO:0000313" key="3">
    <source>
        <dbReference type="EMBL" id="SMC86076.1"/>
    </source>
</evidence>
<keyword evidence="1" id="KW-0472">Membrane</keyword>
<dbReference type="InterPro" id="IPR004843">
    <property type="entry name" value="Calcineurin-like_PHP"/>
</dbReference>
<sequence>MKINRRLFIKRLFILSTTLVILVYLDSYWFEKYIIDWNEFDLSNSSKNKVKIIQLSDLHLKDIKYFHHTIAERINKEKPDFIAFSGDTISRRNTYPILIEFLDLIDKHIPKYVILGNKEYDAKATVDDLNTIFSDYNGKVLKNENHVFSKGNRAINIVGLDDFLHGKPDFEKAIGKIDKSLETIVLNHCPGYTDIIDKLNLKQQLNIPMVLSGHTHGGQITFFGLKIYTPGGSGNYLKGWYQLDTIKMYVSKGIGTTVLPLRFFARAEVAIFYI</sequence>
<accession>A0A1W2CM36</accession>
<name>A0A1W2CM36_9FLAO</name>
<dbReference type="EMBL" id="FWXO01000007">
    <property type="protein sequence ID" value="SMC86076.1"/>
    <property type="molecule type" value="Genomic_DNA"/>
</dbReference>
<gene>
    <name evidence="3" type="ORF">SAMN05660703_3046</name>
</gene>
<dbReference type="OrthoDB" id="9780884at2"/>
<dbReference type="InterPro" id="IPR029052">
    <property type="entry name" value="Metallo-depent_PP-like"/>
</dbReference>
<dbReference type="STRING" id="504486.SAMN05660703_3046"/>
<dbReference type="RefSeq" id="WP_084063013.1">
    <property type="nucleotide sequence ID" value="NZ_FWXO01000007.1"/>
</dbReference>
<keyword evidence="1" id="KW-0812">Transmembrane</keyword>
<evidence type="ECO:0000256" key="1">
    <source>
        <dbReference type="SAM" id="Phobius"/>
    </source>
</evidence>
<organism evidence="3 4">
    <name type="scientific">Cellulophaga tyrosinoxydans</name>
    <dbReference type="NCBI Taxonomy" id="504486"/>
    <lineage>
        <taxon>Bacteria</taxon>
        <taxon>Pseudomonadati</taxon>
        <taxon>Bacteroidota</taxon>
        <taxon>Flavobacteriia</taxon>
        <taxon>Flavobacteriales</taxon>
        <taxon>Flavobacteriaceae</taxon>
        <taxon>Cellulophaga</taxon>
    </lineage>
</organism>
<dbReference type="GO" id="GO:0009245">
    <property type="term" value="P:lipid A biosynthetic process"/>
    <property type="evidence" value="ECO:0007669"/>
    <property type="project" value="TreeGrafter"/>
</dbReference>